<sequence>MLEQGPRDFISLKIEDILTETGVQGLAVAAHTATTGTAVLAYDWSHGFLKFMTFNTTSFFSSLCVVLLLLSGFRLENKLMMWILTIAMTSALTFTGLTYIWAQSLVTPDHIVDKVNRMGLPLSIVWVIILLLVGLSHLVHLVMWIKKWKKQLLHTSKHLPPRIGPLGQNYPI</sequence>
<gene>
    <name evidence="4" type="primary">LOC113870741</name>
</gene>
<proteinExistence type="predicted"/>
<dbReference type="Proteomes" id="UP000694853">
    <property type="component" value="Unplaced"/>
</dbReference>
<dbReference type="Pfam" id="PF13962">
    <property type="entry name" value="PGG"/>
    <property type="match status" value="1"/>
</dbReference>
<accession>A0A8B8M7A6</accession>
<feature type="transmembrane region" description="Helical" evidence="1">
    <location>
        <begin position="122"/>
        <end position="145"/>
    </location>
</feature>
<evidence type="ECO:0000313" key="4">
    <source>
        <dbReference type="RefSeq" id="XP_027362984.1"/>
    </source>
</evidence>
<evidence type="ECO:0000256" key="1">
    <source>
        <dbReference type="SAM" id="Phobius"/>
    </source>
</evidence>
<keyword evidence="3" id="KW-1185">Reference proteome</keyword>
<evidence type="ECO:0000313" key="3">
    <source>
        <dbReference type="Proteomes" id="UP000694853"/>
    </source>
</evidence>
<feature type="transmembrane region" description="Helical" evidence="1">
    <location>
        <begin position="82"/>
        <end position="102"/>
    </location>
</feature>
<dbReference type="KEGG" id="aprc:113870741"/>
<protein>
    <submittedName>
        <fullName evidence="4">Uncharacterized protein LOC113870741</fullName>
    </submittedName>
</protein>
<organism evidence="3 4">
    <name type="scientific">Abrus precatorius</name>
    <name type="common">Indian licorice</name>
    <name type="synonym">Glycine abrus</name>
    <dbReference type="NCBI Taxonomy" id="3816"/>
    <lineage>
        <taxon>Eukaryota</taxon>
        <taxon>Viridiplantae</taxon>
        <taxon>Streptophyta</taxon>
        <taxon>Embryophyta</taxon>
        <taxon>Tracheophyta</taxon>
        <taxon>Spermatophyta</taxon>
        <taxon>Magnoliopsida</taxon>
        <taxon>eudicotyledons</taxon>
        <taxon>Gunneridae</taxon>
        <taxon>Pentapetalae</taxon>
        <taxon>rosids</taxon>
        <taxon>fabids</taxon>
        <taxon>Fabales</taxon>
        <taxon>Fabaceae</taxon>
        <taxon>Papilionoideae</taxon>
        <taxon>50 kb inversion clade</taxon>
        <taxon>NPAAA clade</taxon>
        <taxon>indigoferoid/millettioid clade</taxon>
        <taxon>Abreae</taxon>
        <taxon>Abrus</taxon>
    </lineage>
</organism>
<keyword evidence="1" id="KW-0812">Transmembrane</keyword>
<name>A0A8B8M7A6_ABRPR</name>
<dbReference type="RefSeq" id="XP_027362984.1">
    <property type="nucleotide sequence ID" value="XM_027507183.1"/>
</dbReference>
<keyword evidence="1" id="KW-1133">Transmembrane helix</keyword>
<keyword evidence="1" id="KW-0472">Membrane</keyword>
<dbReference type="GeneID" id="113870741"/>
<dbReference type="InterPro" id="IPR026961">
    <property type="entry name" value="PGG_dom"/>
</dbReference>
<dbReference type="AlphaFoldDB" id="A0A8B8M7A6"/>
<evidence type="ECO:0000259" key="2">
    <source>
        <dbReference type="Pfam" id="PF13962"/>
    </source>
</evidence>
<feature type="domain" description="PGG" evidence="2">
    <location>
        <begin position="33"/>
        <end position="105"/>
    </location>
</feature>
<reference evidence="4" key="2">
    <citation type="submission" date="2025-08" db="UniProtKB">
        <authorList>
            <consortium name="RefSeq"/>
        </authorList>
    </citation>
    <scope>IDENTIFICATION</scope>
    <source>
        <tissue evidence="4">Young leaves</tissue>
    </source>
</reference>
<feature type="transmembrane region" description="Helical" evidence="1">
    <location>
        <begin position="51"/>
        <end position="70"/>
    </location>
</feature>
<dbReference type="OrthoDB" id="681126at2759"/>
<reference evidence="3" key="1">
    <citation type="journal article" date="2019" name="Toxins">
        <title>Detection of Abrin-Like and Prepropulchellin-Like Toxin Genes and Transcripts Using Whole Genome Sequencing and Full-Length Transcript Sequencing of Abrus precatorius.</title>
        <authorList>
            <person name="Hovde B.T."/>
            <person name="Daligault H.E."/>
            <person name="Hanschen E.R."/>
            <person name="Kunde Y.A."/>
            <person name="Johnson M.B."/>
            <person name="Starkenburg S.R."/>
            <person name="Johnson S.L."/>
        </authorList>
    </citation>
    <scope>NUCLEOTIDE SEQUENCE [LARGE SCALE GENOMIC DNA]</scope>
</reference>